<dbReference type="SMART" id="SM00342">
    <property type="entry name" value="HTH_ARAC"/>
    <property type="match status" value="1"/>
</dbReference>
<evidence type="ECO:0000256" key="2">
    <source>
        <dbReference type="ARBA" id="ARBA00023125"/>
    </source>
</evidence>
<evidence type="ECO:0000256" key="1">
    <source>
        <dbReference type="ARBA" id="ARBA00023015"/>
    </source>
</evidence>
<dbReference type="AlphaFoldDB" id="A0A8J3HWY8"/>
<accession>A0A8J3HWY8</accession>
<dbReference type="PANTHER" id="PTHR46796">
    <property type="entry name" value="HTH-TYPE TRANSCRIPTIONAL ACTIVATOR RHAS-RELATED"/>
    <property type="match status" value="1"/>
</dbReference>
<dbReference type="GO" id="GO:0003700">
    <property type="term" value="F:DNA-binding transcription factor activity"/>
    <property type="evidence" value="ECO:0007669"/>
    <property type="project" value="InterPro"/>
</dbReference>
<evidence type="ECO:0000313" key="6">
    <source>
        <dbReference type="EMBL" id="GHO42202.1"/>
    </source>
</evidence>
<proteinExistence type="predicted"/>
<evidence type="ECO:0000256" key="4">
    <source>
        <dbReference type="SAM" id="MobiDB-lite"/>
    </source>
</evidence>
<dbReference type="InterPro" id="IPR050204">
    <property type="entry name" value="AraC_XylS_family_regulators"/>
</dbReference>
<dbReference type="GO" id="GO:0043565">
    <property type="term" value="F:sequence-specific DNA binding"/>
    <property type="evidence" value="ECO:0007669"/>
    <property type="project" value="InterPro"/>
</dbReference>
<dbReference type="InterPro" id="IPR009057">
    <property type="entry name" value="Homeodomain-like_sf"/>
</dbReference>
<dbReference type="EMBL" id="BNJF01000001">
    <property type="protein sequence ID" value="GHO42202.1"/>
    <property type="molecule type" value="Genomic_DNA"/>
</dbReference>
<name>A0A8J3HWY8_9CHLR</name>
<dbReference type="SUPFAM" id="SSF46689">
    <property type="entry name" value="Homeodomain-like"/>
    <property type="match status" value="2"/>
</dbReference>
<dbReference type="Proteomes" id="UP000612362">
    <property type="component" value="Unassembled WGS sequence"/>
</dbReference>
<comment type="caution">
    <text evidence="6">The sequence shown here is derived from an EMBL/GenBank/DDBJ whole genome shotgun (WGS) entry which is preliminary data.</text>
</comment>
<gene>
    <name evidence="6" type="ORF">KSX_03650</name>
</gene>
<protein>
    <recommendedName>
        <fullName evidence="5">HTH araC/xylS-type domain-containing protein</fullName>
    </recommendedName>
</protein>
<sequence length="307" mass="34538">MYSRAMLSALEPEPPASSDTTLLESHMDSWSGICVAVHRTPPQFTDVEIVSAYDLLCLHLDCATSVSYHSAGQTSTVYSQPGTLCLHAKQESRQVRWEAGIVTTMHLYLSPALLTRTIVENSALDPARVELVGRLNFQDSLLQHLLLALRDEFLADDLFGQAYQETLSATLAHHLLRHYATRPLHMPTTPGNLSWQQVSRVRDYIYDHIAEGVSLTGMAATLGFSISYFTRLFKEATGISPYQYVIQCRLERAQHLLQDPRLTVAEVAQQVGFTDQSHLHRHLKRSLGLTPSDIRRVEREGKNIQKM</sequence>
<keyword evidence="3" id="KW-0804">Transcription</keyword>
<evidence type="ECO:0000313" key="7">
    <source>
        <dbReference type="Proteomes" id="UP000612362"/>
    </source>
</evidence>
<evidence type="ECO:0000259" key="5">
    <source>
        <dbReference type="PROSITE" id="PS01124"/>
    </source>
</evidence>
<dbReference type="InterPro" id="IPR018060">
    <property type="entry name" value="HTH_AraC"/>
</dbReference>
<organism evidence="6 7">
    <name type="scientific">Ktedonospora formicarum</name>
    <dbReference type="NCBI Taxonomy" id="2778364"/>
    <lineage>
        <taxon>Bacteria</taxon>
        <taxon>Bacillati</taxon>
        <taxon>Chloroflexota</taxon>
        <taxon>Ktedonobacteria</taxon>
        <taxon>Ktedonobacterales</taxon>
        <taxon>Ktedonobacteraceae</taxon>
        <taxon>Ktedonospora</taxon>
    </lineage>
</organism>
<dbReference type="Pfam" id="PF12833">
    <property type="entry name" value="HTH_18"/>
    <property type="match status" value="1"/>
</dbReference>
<keyword evidence="2" id="KW-0238">DNA-binding</keyword>
<dbReference type="PANTHER" id="PTHR46796:SF6">
    <property type="entry name" value="ARAC SUBFAMILY"/>
    <property type="match status" value="1"/>
</dbReference>
<feature type="domain" description="HTH araC/xylS-type" evidence="5">
    <location>
        <begin position="199"/>
        <end position="297"/>
    </location>
</feature>
<dbReference type="PROSITE" id="PS01124">
    <property type="entry name" value="HTH_ARAC_FAMILY_2"/>
    <property type="match status" value="1"/>
</dbReference>
<feature type="region of interest" description="Disordered" evidence="4">
    <location>
        <begin position="1"/>
        <end position="22"/>
    </location>
</feature>
<keyword evidence="7" id="KW-1185">Reference proteome</keyword>
<keyword evidence="1" id="KW-0805">Transcription regulation</keyword>
<reference evidence="6" key="1">
    <citation type="submission" date="2020-10" db="EMBL/GenBank/DDBJ databases">
        <title>Taxonomic study of unclassified bacteria belonging to the class Ktedonobacteria.</title>
        <authorList>
            <person name="Yabe S."/>
            <person name="Wang C.M."/>
            <person name="Zheng Y."/>
            <person name="Sakai Y."/>
            <person name="Cavaletti L."/>
            <person name="Monciardini P."/>
            <person name="Donadio S."/>
        </authorList>
    </citation>
    <scope>NUCLEOTIDE SEQUENCE</scope>
    <source>
        <strain evidence="6">SOSP1-1</strain>
    </source>
</reference>
<evidence type="ECO:0000256" key="3">
    <source>
        <dbReference type="ARBA" id="ARBA00023163"/>
    </source>
</evidence>
<dbReference type="Gene3D" id="1.10.10.60">
    <property type="entry name" value="Homeodomain-like"/>
    <property type="match status" value="2"/>
</dbReference>